<sequence length="128" mass="14608">MADNDMTGIERTAIEWLETMRAEDRWNLTMDEMCVLLAASKDQYKTWLELASDEVDFELDEDTLMRASLLAGVHKALALTSPSGQEYAFFNRASKASPFDGRTAKELLLDEPSIEQLFLVRNYFGSRM</sequence>
<dbReference type="RefSeq" id="WP_115466099.1">
    <property type="nucleotide sequence ID" value="NZ_QKRA01000001.1"/>
</dbReference>
<reference evidence="1 2" key="1">
    <citation type="submission" date="2018-06" db="EMBL/GenBank/DDBJ databases">
        <title>Marinomonas sp. YLB-05 draft genome sequence.</title>
        <authorList>
            <person name="Yu L."/>
            <person name="Tang X."/>
        </authorList>
    </citation>
    <scope>NUCLEOTIDE SEQUENCE [LARGE SCALE GENOMIC DNA]</scope>
    <source>
        <strain evidence="1 2">YLB-05</strain>
    </source>
</reference>
<dbReference type="Proteomes" id="UP000254326">
    <property type="component" value="Unassembled WGS sequence"/>
</dbReference>
<dbReference type="EMBL" id="QKRA01000001">
    <property type="protein sequence ID" value="RDL45509.1"/>
    <property type="molecule type" value="Genomic_DNA"/>
</dbReference>
<evidence type="ECO:0000313" key="2">
    <source>
        <dbReference type="Proteomes" id="UP000254326"/>
    </source>
</evidence>
<keyword evidence="2" id="KW-1185">Reference proteome</keyword>
<comment type="caution">
    <text evidence="1">The sequence shown here is derived from an EMBL/GenBank/DDBJ whole genome shotgun (WGS) entry which is preliminary data.</text>
</comment>
<dbReference type="OrthoDB" id="6367087at2"/>
<gene>
    <name evidence="1" type="ORF">DN730_00190</name>
</gene>
<evidence type="ECO:0000313" key="1">
    <source>
        <dbReference type="EMBL" id="RDL45509.1"/>
    </source>
</evidence>
<dbReference type="AlphaFoldDB" id="A0A370UCN4"/>
<proteinExistence type="predicted"/>
<name>A0A370UCN4_9GAMM</name>
<evidence type="ECO:0008006" key="3">
    <source>
        <dbReference type="Google" id="ProtNLM"/>
    </source>
</evidence>
<organism evidence="1 2">
    <name type="scientific">Marinomonas piezotolerans</name>
    <dbReference type="NCBI Taxonomy" id="2213058"/>
    <lineage>
        <taxon>Bacteria</taxon>
        <taxon>Pseudomonadati</taxon>
        <taxon>Pseudomonadota</taxon>
        <taxon>Gammaproteobacteria</taxon>
        <taxon>Oceanospirillales</taxon>
        <taxon>Oceanospirillaceae</taxon>
        <taxon>Marinomonas</taxon>
    </lineage>
</organism>
<accession>A0A370UCN4</accession>
<protein>
    <recommendedName>
        <fullName evidence="3">DUF2384 domain-containing protein</fullName>
    </recommendedName>
</protein>